<evidence type="ECO:0000256" key="5">
    <source>
        <dbReference type="ARBA" id="ARBA00023136"/>
    </source>
</evidence>
<evidence type="ECO:0000259" key="7">
    <source>
        <dbReference type="Pfam" id="PF00892"/>
    </source>
</evidence>
<dbReference type="PANTHER" id="PTHR22911:SF6">
    <property type="entry name" value="SOLUTE CARRIER FAMILY 35 MEMBER G1"/>
    <property type="match status" value="1"/>
</dbReference>
<evidence type="ECO:0000256" key="3">
    <source>
        <dbReference type="ARBA" id="ARBA00022692"/>
    </source>
</evidence>
<comment type="subcellular location">
    <subcellularLocation>
        <location evidence="1">Membrane</location>
        <topology evidence="1">Multi-pass membrane protein</topology>
    </subcellularLocation>
</comment>
<proteinExistence type="inferred from homology"/>
<organism evidence="8 9">
    <name type="scientific">Roseovarius lutimaris</name>
    <dbReference type="NCBI Taxonomy" id="1005928"/>
    <lineage>
        <taxon>Bacteria</taxon>
        <taxon>Pseudomonadati</taxon>
        <taxon>Pseudomonadota</taxon>
        <taxon>Alphaproteobacteria</taxon>
        <taxon>Rhodobacterales</taxon>
        <taxon>Roseobacteraceae</taxon>
        <taxon>Roseovarius</taxon>
    </lineage>
</organism>
<dbReference type="RefSeq" id="WP_245736177.1">
    <property type="nucleotide sequence ID" value="NZ_FOVP01000001.1"/>
</dbReference>
<feature type="domain" description="EamA" evidence="7">
    <location>
        <begin position="158"/>
        <end position="289"/>
    </location>
</feature>
<evidence type="ECO:0000313" key="8">
    <source>
        <dbReference type="EMBL" id="SFN38304.1"/>
    </source>
</evidence>
<dbReference type="SUPFAM" id="SSF103481">
    <property type="entry name" value="Multidrug resistance efflux transporter EmrE"/>
    <property type="match status" value="2"/>
</dbReference>
<evidence type="ECO:0000256" key="4">
    <source>
        <dbReference type="ARBA" id="ARBA00022989"/>
    </source>
</evidence>
<evidence type="ECO:0000256" key="2">
    <source>
        <dbReference type="ARBA" id="ARBA00009853"/>
    </source>
</evidence>
<gene>
    <name evidence="8" type="ORF">SAMN04487859_101294</name>
</gene>
<dbReference type="InterPro" id="IPR000620">
    <property type="entry name" value="EamA_dom"/>
</dbReference>
<accession>A0A1I4YJW3</accession>
<keyword evidence="3 6" id="KW-0812">Transmembrane</keyword>
<dbReference type="PANTHER" id="PTHR22911">
    <property type="entry name" value="ACYL-MALONYL CONDENSING ENZYME-RELATED"/>
    <property type="match status" value="1"/>
</dbReference>
<dbReference type="EMBL" id="FOVP01000001">
    <property type="protein sequence ID" value="SFN38304.1"/>
    <property type="molecule type" value="Genomic_DNA"/>
</dbReference>
<dbReference type="STRING" id="1005928.SAMN04487859_101294"/>
<feature type="transmembrane region" description="Helical" evidence="6">
    <location>
        <begin position="94"/>
        <end position="120"/>
    </location>
</feature>
<reference evidence="9" key="1">
    <citation type="submission" date="2016-10" db="EMBL/GenBank/DDBJ databases">
        <authorList>
            <person name="Varghese N."/>
            <person name="Submissions S."/>
        </authorList>
    </citation>
    <scope>NUCLEOTIDE SEQUENCE [LARGE SCALE GENOMIC DNA]</scope>
    <source>
        <strain evidence="9">DSM 28463</strain>
    </source>
</reference>
<comment type="similarity">
    <text evidence="2">Belongs to the drug/metabolite transporter (DMT) superfamily. 10 TMS drug/metabolite exporter (DME) (TC 2.A.7.3) family.</text>
</comment>
<keyword evidence="9" id="KW-1185">Reference proteome</keyword>
<feature type="transmembrane region" description="Helical" evidence="6">
    <location>
        <begin position="155"/>
        <end position="177"/>
    </location>
</feature>
<protein>
    <submittedName>
        <fullName evidence="8">Permease of the drug/metabolite transporter (DMT) superfamily</fullName>
    </submittedName>
</protein>
<evidence type="ECO:0000256" key="1">
    <source>
        <dbReference type="ARBA" id="ARBA00004141"/>
    </source>
</evidence>
<feature type="transmembrane region" description="Helical" evidence="6">
    <location>
        <begin position="132"/>
        <end position="149"/>
    </location>
</feature>
<dbReference type="Proteomes" id="UP000198599">
    <property type="component" value="Unassembled WGS sequence"/>
</dbReference>
<dbReference type="GO" id="GO:0016020">
    <property type="term" value="C:membrane"/>
    <property type="evidence" value="ECO:0007669"/>
    <property type="project" value="UniProtKB-SubCell"/>
</dbReference>
<dbReference type="Pfam" id="PF00892">
    <property type="entry name" value="EamA"/>
    <property type="match status" value="2"/>
</dbReference>
<feature type="transmembrane region" description="Helical" evidence="6">
    <location>
        <begin position="273"/>
        <end position="292"/>
    </location>
</feature>
<sequence>MTIASPPAQRDPGAVLRAALWMLGAVIAFSSMAVAGRAVSFELDTFEIMMYRSLIGLCLVVSVAGISGHYRQITTRSPATHLFRNIFHFSGQNLWFYAITAIPLAQVFALEFTAPLWVLVLSPLVLGERFTGMRVLAAIIGFIGILIVARPSPETLSLGTIAAAAAAIGFAGSILVTKRLTRTETLTCILFWMTLSQSVFGLICAGIDGDIALPSLPSTPWLLVIACAGLVAHFCLTTALSIAPATLVSPVDFTRLPLIAVIGLLVYNEPIDAMVILGAAIIFGANYLNLWSETKKDANRPKLLV</sequence>
<dbReference type="AlphaFoldDB" id="A0A1I4YJW3"/>
<name>A0A1I4YJW3_9RHOB</name>
<feature type="transmembrane region" description="Helical" evidence="6">
    <location>
        <begin position="221"/>
        <end position="240"/>
    </location>
</feature>
<keyword evidence="4 6" id="KW-1133">Transmembrane helix</keyword>
<feature type="transmembrane region" description="Helical" evidence="6">
    <location>
        <begin position="51"/>
        <end position="70"/>
    </location>
</feature>
<evidence type="ECO:0000313" key="9">
    <source>
        <dbReference type="Proteomes" id="UP000198599"/>
    </source>
</evidence>
<feature type="transmembrane region" description="Helical" evidence="6">
    <location>
        <begin position="20"/>
        <end position="39"/>
    </location>
</feature>
<dbReference type="InterPro" id="IPR037185">
    <property type="entry name" value="EmrE-like"/>
</dbReference>
<feature type="transmembrane region" description="Helical" evidence="6">
    <location>
        <begin position="189"/>
        <end position="209"/>
    </location>
</feature>
<feature type="domain" description="EamA" evidence="7">
    <location>
        <begin position="17"/>
        <end position="149"/>
    </location>
</feature>
<keyword evidence="5 6" id="KW-0472">Membrane</keyword>
<evidence type="ECO:0000256" key="6">
    <source>
        <dbReference type="SAM" id="Phobius"/>
    </source>
</evidence>